<dbReference type="Pfam" id="PF11992">
    <property type="entry name" value="TgpA_N"/>
    <property type="match status" value="1"/>
</dbReference>
<name>A0ABN2L7P7_9ACTN</name>
<dbReference type="InterPro" id="IPR025403">
    <property type="entry name" value="TgpA-like_C"/>
</dbReference>
<dbReference type="PANTHER" id="PTHR42736">
    <property type="entry name" value="PROTEIN-GLUTAMINE GAMMA-GLUTAMYLTRANSFERASE"/>
    <property type="match status" value="1"/>
</dbReference>
<gene>
    <name evidence="4" type="ORF">GCM10009681_54340</name>
</gene>
<feature type="transmembrane region" description="Helical" evidence="2">
    <location>
        <begin position="207"/>
        <end position="227"/>
    </location>
</feature>
<feature type="transmembrane region" description="Helical" evidence="2">
    <location>
        <begin position="30"/>
        <end position="50"/>
    </location>
</feature>
<dbReference type="InterPro" id="IPR002931">
    <property type="entry name" value="Transglutaminase-like"/>
</dbReference>
<feature type="transmembrane region" description="Helical" evidence="2">
    <location>
        <begin position="169"/>
        <end position="186"/>
    </location>
</feature>
<evidence type="ECO:0000256" key="1">
    <source>
        <dbReference type="SAM" id="MobiDB-lite"/>
    </source>
</evidence>
<evidence type="ECO:0000313" key="5">
    <source>
        <dbReference type="Proteomes" id="UP001500655"/>
    </source>
</evidence>
<dbReference type="Proteomes" id="UP001500655">
    <property type="component" value="Unassembled WGS sequence"/>
</dbReference>
<keyword evidence="2" id="KW-0472">Membrane</keyword>
<dbReference type="InterPro" id="IPR038765">
    <property type="entry name" value="Papain-like_cys_pep_sf"/>
</dbReference>
<feature type="transmembrane region" description="Helical" evidence="2">
    <location>
        <begin position="115"/>
        <end position="138"/>
    </location>
</feature>
<feature type="region of interest" description="Disordered" evidence="1">
    <location>
        <begin position="543"/>
        <end position="594"/>
    </location>
</feature>
<dbReference type="Pfam" id="PF13559">
    <property type="entry name" value="DUF4129"/>
    <property type="match status" value="1"/>
</dbReference>
<feature type="compositionally biased region" description="Basic and acidic residues" evidence="1">
    <location>
        <begin position="555"/>
        <end position="565"/>
    </location>
</feature>
<feature type="transmembrane region" description="Helical" evidence="2">
    <location>
        <begin position="603"/>
        <end position="629"/>
    </location>
</feature>
<dbReference type="RefSeq" id="WP_344088170.1">
    <property type="nucleotide sequence ID" value="NZ_BAAALS010000046.1"/>
</dbReference>
<feature type="compositionally biased region" description="Low complexity" evidence="1">
    <location>
        <begin position="574"/>
        <end position="584"/>
    </location>
</feature>
<dbReference type="Gene3D" id="3.10.620.30">
    <property type="match status" value="1"/>
</dbReference>
<dbReference type="EMBL" id="BAAALS010000046">
    <property type="protein sequence ID" value="GAA1776047.1"/>
    <property type="molecule type" value="Genomic_DNA"/>
</dbReference>
<protein>
    <recommendedName>
        <fullName evidence="3">Transglutaminase-like domain-containing protein</fullName>
    </recommendedName>
</protein>
<dbReference type="PANTHER" id="PTHR42736:SF1">
    <property type="entry name" value="PROTEIN-GLUTAMINE GAMMA-GLUTAMYLTRANSFERASE"/>
    <property type="match status" value="1"/>
</dbReference>
<dbReference type="InterPro" id="IPR021878">
    <property type="entry name" value="TgpA_N"/>
</dbReference>
<sequence length="756" mass="77704">MSRRPLVDAGFLAALGVVGLLGFGPVFSGLSYLVAGVAGLLLGLLVALAAVRLRWGVLVTVAAGLVVYLLAAGPAALRETTTGGVVPGPATVRGVVDGSVHGWRDLLTTLPPAPASGHLLVIPYLCGFVCGLAGMLLAGRTRLPTLPLLAPGALLVASILFGTDAPASLLVQGVGFAALALAWAALRQRRRRPAAATVAGVAGGRRRVAGAAAMVVLAAGGGFAAALPADDDDRYVLREHVQPPLDLSEYPSPLAGLRRFEVADKDKVLFSVSGLPAGARVRLAVMDAYDGVVWSVAGGAGATTASGVFERVGTTIPSEATGAPATVQVTIRNLGGVWVPTVGALTGARFGGPRAAELAGSFRYNRSTGTGLAPAVLAAGDAYTLDVLVPAVPGEKDLAGRATMAVTLPDIAGDPEPVQTLAVEWATAATPMGRLNALLTRMHAGAYSDGTGAAGVPSRPGHGAGRLREFLAADQLVGDSEQYAATLALMLRRLGIPARVVLGVAPSQAWFARTGTGAGDVTGGMVSAWVEVAVDGLGWVPFDPTPPITNKPKPPKPEPNEDGDAKIVQPPTVALPAPDQAAPPDADDSGDDLPPPDRCAVCAVLLTIATYVGLPVLLFALVVGAIVGLKQRRRRRRRRAPTSSAQIANGWLELLDRLRDLGVPSPTGQTRRRAAQELAGAQALSVDGRAAATRLALVADAAVFGPGDPSPEAVTAYWSDVDESLRGLRRERRPHQRFLAMVNLATLWPGNRRRAA</sequence>
<organism evidence="4 5">
    <name type="scientific">Luedemannella helvata</name>
    <dbReference type="NCBI Taxonomy" id="349315"/>
    <lineage>
        <taxon>Bacteria</taxon>
        <taxon>Bacillati</taxon>
        <taxon>Actinomycetota</taxon>
        <taxon>Actinomycetes</taxon>
        <taxon>Micromonosporales</taxon>
        <taxon>Micromonosporaceae</taxon>
        <taxon>Luedemannella</taxon>
    </lineage>
</organism>
<proteinExistence type="predicted"/>
<keyword evidence="5" id="KW-1185">Reference proteome</keyword>
<dbReference type="Pfam" id="PF01841">
    <property type="entry name" value="Transglut_core"/>
    <property type="match status" value="1"/>
</dbReference>
<keyword evidence="2" id="KW-0812">Transmembrane</keyword>
<dbReference type="InterPro" id="IPR052901">
    <property type="entry name" value="Bact_TGase-like"/>
</dbReference>
<evidence type="ECO:0000256" key="2">
    <source>
        <dbReference type="SAM" id="Phobius"/>
    </source>
</evidence>
<keyword evidence="2" id="KW-1133">Transmembrane helix</keyword>
<comment type="caution">
    <text evidence="4">The sequence shown here is derived from an EMBL/GenBank/DDBJ whole genome shotgun (WGS) entry which is preliminary data.</text>
</comment>
<evidence type="ECO:0000259" key="3">
    <source>
        <dbReference type="SMART" id="SM00460"/>
    </source>
</evidence>
<feature type="transmembrane region" description="Helical" evidence="2">
    <location>
        <begin position="145"/>
        <end position="163"/>
    </location>
</feature>
<dbReference type="SUPFAM" id="SSF54001">
    <property type="entry name" value="Cysteine proteinases"/>
    <property type="match status" value="1"/>
</dbReference>
<evidence type="ECO:0000313" key="4">
    <source>
        <dbReference type="EMBL" id="GAA1776047.1"/>
    </source>
</evidence>
<reference evidence="4 5" key="1">
    <citation type="journal article" date="2019" name="Int. J. Syst. Evol. Microbiol.">
        <title>The Global Catalogue of Microorganisms (GCM) 10K type strain sequencing project: providing services to taxonomists for standard genome sequencing and annotation.</title>
        <authorList>
            <consortium name="The Broad Institute Genomics Platform"/>
            <consortium name="The Broad Institute Genome Sequencing Center for Infectious Disease"/>
            <person name="Wu L."/>
            <person name="Ma J."/>
        </authorList>
    </citation>
    <scope>NUCLEOTIDE SEQUENCE [LARGE SCALE GENOMIC DNA]</scope>
    <source>
        <strain evidence="4 5">JCM 13249</strain>
    </source>
</reference>
<accession>A0ABN2L7P7</accession>
<dbReference type="SMART" id="SM00460">
    <property type="entry name" value="TGc"/>
    <property type="match status" value="1"/>
</dbReference>
<feature type="domain" description="Transglutaminase-like" evidence="3">
    <location>
        <begin position="472"/>
        <end position="546"/>
    </location>
</feature>
<feature type="transmembrane region" description="Helical" evidence="2">
    <location>
        <begin position="57"/>
        <end position="77"/>
    </location>
</feature>
<feature type="transmembrane region" description="Helical" evidence="2">
    <location>
        <begin position="7"/>
        <end position="24"/>
    </location>
</feature>